<evidence type="ECO:0000256" key="4">
    <source>
        <dbReference type="ARBA" id="ARBA00022631"/>
    </source>
</evidence>
<reference evidence="9" key="1">
    <citation type="submission" date="2018-02" db="EMBL/GenBank/DDBJ databases">
        <authorList>
            <person name="Moore K."/>
            <person name="Momper L."/>
        </authorList>
    </citation>
    <scope>NUCLEOTIDE SEQUENCE [LARGE SCALE GENOMIC DNA]</scope>
    <source>
        <strain evidence="9">ULC18</strain>
    </source>
</reference>
<dbReference type="UniPathway" id="UPA00394">
    <property type="reaction ID" value="UER00652"/>
</dbReference>
<keyword evidence="6" id="KW-0456">Lyase</keyword>
<dbReference type="NCBIfam" id="TIGR03164">
    <property type="entry name" value="UHCUDC"/>
    <property type="match status" value="1"/>
</dbReference>
<dbReference type="GO" id="GO:0051997">
    <property type="term" value="F:2-oxo-4-hydroxy-4-carboxy-5-ureidoimidazoline decarboxylase activity"/>
    <property type="evidence" value="ECO:0007669"/>
    <property type="project" value="UniProtKB-EC"/>
</dbReference>
<keyword evidence="5" id="KW-0210">Decarboxylase</keyword>
<evidence type="ECO:0000313" key="8">
    <source>
        <dbReference type="EMBL" id="PSB32795.1"/>
    </source>
</evidence>
<name>A0A2T1EJD3_9CYAN</name>
<dbReference type="InterPro" id="IPR036778">
    <property type="entry name" value="OHCU_decarboxylase_sf"/>
</dbReference>
<dbReference type="GO" id="GO:0000255">
    <property type="term" value="P:allantoin metabolic process"/>
    <property type="evidence" value="ECO:0007669"/>
    <property type="project" value="InterPro"/>
</dbReference>
<evidence type="ECO:0000256" key="5">
    <source>
        <dbReference type="ARBA" id="ARBA00022793"/>
    </source>
</evidence>
<evidence type="ECO:0000256" key="1">
    <source>
        <dbReference type="ARBA" id="ARBA00001163"/>
    </source>
</evidence>
<protein>
    <recommendedName>
        <fullName evidence="3">2-oxo-4-hydroxy-4-carboxy-5-ureidoimidazoline decarboxylase</fullName>
        <ecNumber evidence="3">4.1.1.97</ecNumber>
    </recommendedName>
</protein>
<evidence type="ECO:0000256" key="3">
    <source>
        <dbReference type="ARBA" id="ARBA00012257"/>
    </source>
</evidence>
<dbReference type="SUPFAM" id="SSF158694">
    <property type="entry name" value="UraD-Like"/>
    <property type="match status" value="1"/>
</dbReference>
<comment type="catalytic activity">
    <reaction evidence="1">
        <text>5-hydroxy-2-oxo-4-ureido-2,5-dihydro-1H-imidazole-5-carboxylate + H(+) = (S)-allantoin + CO2</text>
        <dbReference type="Rhea" id="RHEA:26301"/>
        <dbReference type="ChEBI" id="CHEBI:15378"/>
        <dbReference type="ChEBI" id="CHEBI:15678"/>
        <dbReference type="ChEBI" id="CHEBI:16526"/>
        <dbReference type="ChEBI" id="CHEBI:58639"/>
        <dbReference type="EC" id="4.1.1.97"/>
    </reaction>
</comment>
<reference evidence="8 9" key="2">
    <citation type="submission" date="2018-03" db="EMBL/GenBank/DDBJ databases">
        <title>The ancient ancestry and fast evolution of plastids.</title>
        <authorList>
            <person name="Moore K.R."/>
            <person name="Magnabosco C."/>
            <person name="Momper L."/>
            <person name="Gold D.A."/>
            <person name="Bosak T."/>
            <person name="Fournier G.P."/>
        </authorList>
    </citation>
    <scope>NUCLEOTIDE SEQUENCE [LARGE SCALE GENOMIC DNA]</scope>
    <source>
        <strain evidence="8 9">ULC18</strain>
    </source>
</reference>
<dbReference type="PANTHER" id="PTHR43466:SF1">
    <property type="entry name" value="2-OXO-4-HYDROXY-4-CARBOXY-5-UREIDOIMIDAZOLINE DECARBOXYLASE-RELATED"/>
    <property type="match status" value="1"/>
</dbReference>
<evidence type="ECO:0000313" key="9">
    <source>
        <dbReference type="Proteomes" id="UP000239576"/>
    </source>
</evidence>
<dbReference type="PANTHER" id="PTHR43466">
    <property type="entry name" value="2-OXO-4-HYDROXY-4-CARBOXY-5-UREIDOIMIDAZOLINE DECARBOXYLASE-RELATED"/>
    <property type="match status" value="1"/>
</dbReference>
<feature type="domain" description="Oxo-4-hydroxy-4-carboxy-5-ureidoimidazoline decarboxylase" evidence="7">
    <location>
        <begin position="9"/>
        <end position="161"/>
    </location>
</feature>
<dbReference type="EMBL" id="PVWK01000025">
    <property type="protein sequence ID" value="PSB32795.1"/>
    <property type="molecule type" value="Genomic_DNA"/>
</dbReference>
<comment type="pathway">
    <text evidence="2">Purine metabolism; urate degradation; (S)-allantoin from urate: step 3/3.</text>
</comment>
<proteinExistence type="predicted"/>
<evidence type="ECO:0000259" key="7">
    <source>
        <dbReference type="Pfam" id="PF09349"/>
    </source>
</evidence>
<dbReference type="Proteomes" id="UP000239576">
    <property type="component" value="Unassembled WGS sequence"/>
</dbReference>
<dbReference type="GO" id="GO:0006144">
    <property type="term" value="P:purine nucleobase metabolic process"/>
    <property type="evidence" value="ECO:0007669"/>
    <property type="project" value="UniProtKB-KW"/>
</dbReference>
<gene>
    <name evidence="8" type="primary">uraD</name>
    <name evidence="8" type="ORF">C7B82_04965</name>
</gene>
<dbReference type="OrthoDB" id="9800909at2"/>
<dbReference type="Gene3D" id="1.10.3330.10">
    <property type="entry name" value="Oxo-4-hydroxy-4-carboxy-5-ureidoimidazoline decarboxylase"/>
    <property type="match status" value="1"/>
</dbReference>
<evidence type="ECO:0000256" key="6">
    <source>
        <dbReference type="ARBA" id="ARBA00023239"/>
    </source>
</evidence>
<accession>A0A2T1EJD3</accession>
<organism evidence="8 9">
    <name type="scientific">Stenomitos frigidus ULC18</name>
    <dbReference type="NCBI Taxonomy" id="2107698"/>
    <lineage>
        <taxon>Bacteria</taxon>
        <taxon>Bacillati</taxon>
        <taxon>Cyanobacteriota</taxon>
        <taxon>Cyanophyceae</taxon>
        <taxon>Leptolyngbyales</taxon>
        <taxon>Leptolyngbyaceae</taxon>
        <taxon>Stenomitos</taxon>
    </lineage>
</organism>
<dbReference type="InterPro" id="IPR017580">
    <property type="entry name" value="OHCU_decarboxylase-1"/>
</dbReference>
<dbReference type="InterPro" id="IPR018020">
    <property type="entry name" value="OHCU_decarboxylase"/>
</dbReference>
<sequence length="167" mass="18602">MSYSIAQLNEMKQADFVAALGAVFEDTPAIAQEAWTQRPFTDWTDLQQAMVDVVNVMTEAEQLALIRAHPDLGSKAKMAEASVQEQAGVGLDRLTPKEYDRFQTLNQAYKAKFDFPFIVAVKNHTKTSILEAFDRRLHNTPTAEVKQAIDEITQIAAFRLAALVTDA</sequence>
<dbReference type="GO" id="GO:0019628">
    <property type="term" value="P:urate catabolic process"/>
    <property type="evidence" value="ECO:0007669"/>
    <property type="project" value="UniProtKB-UniPathway"/>
</dbReference>
<dbReference type="EC" id="4.1.1.97" evidence="3"/>
<dbReference type="Pfam" id="PF09349">
    <property type="entry name" value="OHCU_decarbox"/>
    <property type="match status" value="1"/>
</dbReference>
<keyword evidence="4" id="KW-0659">Purine metabolism</keyword>
<dbReference type="RefSeq" id="WP_106255210.1">
    <property type="nucleotide sequence ID" value="NZ_CAWNSW010000074.1"/>
</dbReference>
<keyword evidence="9" id="KW-1185">Reference proteome</keyword>
<dbReference type="AlphaFoldDB" id="A0A2T1EJD3"/>
<evidence type="ECO:0000256" key="2">
    <source>
        <dbReference type="ARBA" id="ARBA00004754"/>
    </source>
</evidence>
<comment type="caution">
    <text evidence="8">The sequence shown here is derived from an EMBL/GenBank/DDBJ whole genome shotgun (WGS) entry which is preliminary data.</text>
</comment>